<dbReference type="GO" id="GO:0008270">
    <property type="term" value="F:zinc ion binding"/>
    <property type="evidence" value="ECO:0007669"/>
    <property type="project" value="InterPro"/>
</dbReference>
<reference evidence="1" key="1">
    <citation type="submission" date="2021-06" db="EMBL/GenBank/DDBJ databases">
        <authorList>
            <person name="Kallberg Y."/>
            <person name="Tangrot J."/>
            <person name="Rosling A."/>
        </authorList>
    </citation>
    <scope>NUCLEOTIDE SEQUENCE</scope>
    <source>
        <strain evidence="1">FL966</strain>
    </source>
</reference>
<dbReference type="OrthoDB" id="2400320at2759"/>
<gene>
    <name evidence="1" type="ORF">CPELLU_LOCUS13911</name>
</gene>
<proteinExistence type="predicted"/>
<keyword evidence="2" id="KW-1185">Reference proteome</keyword>
<evidence type="ECO:0000313" key="1">
    <source>
        <dbReference type="EMBL" id="CAG8737828.1"/>
    </source>
</evidence>
<name>A0A9N9IHX8_9GLOM</name>
<dbReference type="SUPFAM" id="SSF57756">
    <property type="entry name" value="Retrovirus zinc finger-like domains"/>
    <property type="match status" value="1"/>
</dbReference>
<dbReference type="Gene3D" id="4.10.60.10">
    <property type="entry name" value="Zinc finger, CCHC-type"/>
    <property type="match status" value="1"/>
</dbReference>
<protein>
    <submittedName>
        <fullName evidence="1">6734_t:CDS:1</fullName>
    </submittedName>
</protein>
<dbReference type="Proteomes" id="UP000789759">
    <property type="component" value="Unassembled WGS sequence"/>
</dbReference>
<organism evidence="1 2">
    <name type="scientific">Cetraspora pellucida</name>
    <dbReference type="NCBI Taxonomy" id="1433469"/>
    <lineage>
        <taxon>Eukaryota</taxon>
        <taxon>Fungi</taxon>
        <taxon>Fungi incertae sedis</taxon>
        <taxon>Mucoromycota</taxon>
        <taxon>Glomeromycotina</taxon>
        <taxon>Glomeromycetes</taxon>
        <taxon>Diversisporales</taxon>
        <taxon>Gigasporaceae</taxon>
        <taxon>Cetraspora</taxon>
    </lineage>
</organism>
<sequence length="493" mass="57539">MLKKKKSKESASKRTFLCKHAGIYVPNKDSDAYEVTTFVNEHKGHELNSQKVYLLSQFRKLTKEMLNDIQFWILEGDINANRQHQNASAQKDSFNLVNDLLKKKMMTQDGSWNIKLIQLSVEAFENAYIKLINEYPVAKTYIEYLYLSFNEVLKKNLDGRCISLCDLHITIARLLKERQNNNEFVAWKTSMSIISPPNIYNKIFQEIDKKLCTYITLAITEKIWEQMNYSFLYHATQIEFNNLAQNNPDLDVLYETSCVDEVFDLLQTCINMILLEFRSQISSIWEVWHMKYATPPQFICLLTNAAAKFHINMVNRHWLNNEMYDKDLNSRNFIGLLTTDTNILTTELPIKWMFGLAKTLINKTIELDIDRKLLTMLENFQKSEINPILSNIDYTQLGDVDIIVLDERVYETRNETVLSTNETQKRKNSEISVNNPIVKHRKGHLRKEHRVLSSVEATQSLAGSKLRSVTCAYCHEIGHNIRHCKKKIADETR</sequence>
<dbReference type="InterPro" id="IPR036875">
    <property type="entry name" value="Znf_CCHC_sf"/>
</dbReference>
<comment type="caution">
    <text evidence="1">The sequence shown here is derived from an EMBL/GenBank/DDBJ whole genome shotgun (WGS) entry which is preliminary data.</text>
</comment>
<dbReference type="GO" id="GO:0003676">
    <property type="term" value="F:nucleic acid binding"/>
    <property type="evidence" value="ECO:0007669"/>
    <property type="project" value="InterPro"/>
</dbReference>
<accession>A0A9N9IHX8</accession>
<dbReference type="EMBL" id="CAJVQA010015545">
    <property type="protein sequence ID" value="CAG8737828.1"/>
    <property type="molecule type" value="Genomic_DNA"/>
</dbReference>
<dbReference type="AlphaFoldDB" id="A0A9N9IHX8"/>
<evidence type="ECO:0000313" key="2">
    <source>
        <dbReference type="Proteomes" id="UP000789759"/>
    </source>
</evidence>